<comment type="similarity">
    <text evidence="2">Belongs to the cytochrome P450 family.</text>
</comment>
<dbReference type="GO" id="GO:0004497">
    <property type="term" value="F:monooxygenase activity"/>
    <property type="evidence" value="ECO:0007669"/>
    <property type="project" value="InterPro"/>
</dbReference>
<evidence type="ECO:0000256" key="4">
    <source>
        <dbReference type="ARBA" id="ARBA00023002"/>
    </source>
</evidence>
<evidence type="ECO:0000256" key="2">
    <source>
        <dbReference type="ARBA" id="ARBA00010617"/>
    </source>
</evidence>
<dbReference type="SUPFAM" id="SSF48264">
    <property type="entry name" value="Cytochrome P450"/>
    <property type="match status" value="1"/>
</dbReference>
<dbReference type="GO" id="GO:0016705">
    <property type="term" value="F:oxidoreductase activity, acting on paired donors, with incorporation or reduction of molecular oxygen"/>
    <property type="evidence" value="ECO:0007669"/>
    <property type="project" value="InterPro"/>
</dbReference>
<dbReference type="GO" id="GO:0005506">
    <property type="term" value="F:iron ion binding"/>
    <property type="evidence" value="ECO:0007669"/>
    <property type="project" value="InterPro"/>
</dbReference>
<dbReference type="OrthoDB" id="1844152at2759"/>
<comment type="caution">
    <text evidence="7">The sequence shown here is derived from an EMBL/GenBank/DDBJ whole genome shotgun (WGS) entry which is preliminary data.</text>
</comment>
<dbReference type="Proteomes" id="UP000469558">
    <property type="component" value="Unassembled WGS sequence"/>
</dbReference>
<dbReference type="GO" id="GO:0020037">
    <property type="term" value="F:heme binding"/>
    <property type="evidence" value="ECO:0007669"/>
    <property type="project" value="InterPro"/>
</dbReference>
<evidence type="ECO:0000256" key="6">
    <source>
        <dbReference type="PIRSR" id="PIRSR602403-1"/>
    </source>
</evidence>
<dbReference type="PANTHER" id="PTHR46206">
    <property type="entry name" value="CYTOCHROME P450"/>
    <property type="match status" value="1"/>
</dbReference>
<dbReference type="CDD" id="cd11041">
    <property type="entry name" value="CYP503A1-like"/>
    <property type="match status" value="1"/>
</dbReference>
<name>A0A8T9CGL4_9HELO</name>
<proteinExistence type="inferred from homology"/>
<dbReference type="PANTHER" id="PTHR46206:SF4">
    <property type="entry name" value="P450, PUTATIVE (EUROFUNG)-RELATED"/>
    <property type="match status" value="1"/>
</dbReference>
<keyword evidence="5 6" id="KW-0408">Iron</keyword>
<keyword evidence="4" id="KW-0560">Oxidoreductase</keyword>
<keyword evidence="8" id="KW-1185">Reference proteome</keyword>
<gene>
    <name evidence="7" type="primary">CYP503A1_2</name>
    <name evidence="7" type="ORF">LSUE1_G002591</name>
</gene>
<evidence type="ECO:0000256" key="5">
    <source>
        <dbReference type="ARBA" id="ARBA00023004"/>
    </source>
</evidence>
<feature type="binding site" description="axial binding residue" evidence="6">
    <location>
        <position position="443"/>
    </location>
    <ligand>
        <name>heme</name>
        <dbReference type="ChEBI" id="CHEBI:30413"/>
    </ligand>
    <ligandPart>
        <name>Fe</name>
        <dbReference type="ChEBI" id="CHEBI:18248"/>
    </ligandPart>
</feature>
<dbReference type="InterPro" id="IPR002403">
    <property type="entry name" value="Cyt_P450_E_grp-IV"/>
</dbReference>
<protein>
    <submittedName>
        <fullName evidence="7">Ent-kaurene oxidase</fullName>
    </submittedName>
</protein>
<comment type="cofactor">
    <cofactor evidence="1 6">
        <name>heme</name>
        <dbReference type="ChEBI" id="CHEBI:30413"/>
    </cofactor>
</comment>
<evidence type="ECO:0000313" key="7">
    <source>
        <dbReference type="EMBL" id="TVY83150.1"/>
    </source>
</evidence>
<dbReference type="InterPro" id="IPR036396">
    <property type="entry name" value="Cyt_P450_sf"/>
</dbReference>
<dbReference type="PRINTS" id="PR00465">
    <property type="entry name" value="EP450IV"/>
</dbReference>
<accession>A0A8T9CGL4</accession>
<dbReference type="Pfam" id="PF00067">
    <property type="entry name" value="p450"/>
    <property type="match status" value="1"/>
</dbReference>
<keyword evidence="3 6" id="KW-0479">Metal-binding</keyword>
<evidence type="ECO:0000256" key="3">
    <source>
        <dbReference type="ARBA" id="ARBA00022723"/>
    </source>
</evidence>
<reference evidence="7 8" key="1">
    <citation type="submission" date="2018-05" db="EMBL/GenBank/DDBJ databases">
        <title>Genome sequencing and assembly of the regulated plant pathogen Lachnellula willkommii and related sister species for the development of diagnostic species identification markers.</title>
        <authorList>
            <person name="Giroux E."/>
            <person name="Bilodeau G."/>
        </authorList>
    </citation>
    <scope>NUCLEOTIDE SEQUENCE [LARGE SCALE GENOMIC DNA]</scope>
    <source>
        <strain evidence="7 8">CBS 268.59</strain>
    </source>
</reference>
<organism evidence="7 8">
    <name type="scientific">Lachnellula suecica</name>
    <dbReference type="NCBI Taxonomy" id="602035"/>
    <lineage>
        <taxon>Eukaryota</taxon>
        <taxon>Fungi</taxon>
        <taxon>Dikarya</taxon>
        <taxon>Ascomycota</taxon>
        <taxon>Pezizomycotina</taxon>
        <taxon>Leotiomycetes</taxon>
        <taxon>Helotiales</taxon>
        <taxon>Lachnaceae</taxon>
        <taxon>Lachnellula</taxon>
    </lineage>
</organism>
<keyword evidence="6" id="KW-0349">Heme</keyword>
<evidence type="ECO:0000256" key="1">
    <source>
        <dbReference type="ARBA" id="ARBA00001971"/>
    </source>
</evidence>
<dbReference type="EMBL" id="QGMK01000226">
    <property type="protein sequence ID" value="TVY83150.1"/>
    <property type="molecule type" value="Genomic_DNA"/>
</dbReference>
<dbReference type="Gene3D" id="1.10.630.10">
    <property type="entry name" value="Cytochrome P450"/>
    <property type="match status" value="1"/>
</dbReference>
<dbReference type="AlphaFoldDB" id="A0A8T9CGL4"/>
<evidence type="ECO:0000313" key="8">
    <source>
        <dbReference type="Proteomes" id="UP000469558"/>
    </source>
</evidence>
<sequence length="499" mass="55715">MADSNGNLLFAGIAAVVLSSLVLLIQAGILPGRAPNIPRVGQKPGLLGNTSSGHFFKHSLELIEEGYSCYKDSVYSLWTTDMDRVIVSPKFMKDFSVLSRKQLRLTASVRHAGPYTGFDIAEESDLQFIVCASQLSQNIGRLAQPAYDELLFALNKKLDGLKSEDGAYEQSPFPLAIELISSATARAFVGPELCRDPEWLATATGYTMDVAKVTAELKTHYQFLHAIVAPFLPSYHQIRKRFGVAKRLLEPLVAARNSETSKDNPDMVQWLVESAKGRDAEIDKLVTRMLFLNAAAIHTTAETATNVILDLCARPDDMAMLREEMLAAIKEHDGIKLATLSSLKKTDSFMKESHRLNTLGLMTFNRQLAVPVTLSNGVKLPKNTYISMTHYLINKDPELYPEPNTFDPLRFWHQRQLKGQEEQHQFASLSSQNPSWGVGKFACPGRFWASAQIKLLLMVLLLEFEIAYPDGQTERPPNTVMGEKNQIDFAQKIVLKRRV</sequence>
<dbReference type="InterPro" id="IPR001128">
    <property type="entry name" value="Cyt_P450"/>
</dbReference>